<dbReference type="GO" id="GO:0016984">
    <property type="term" value="F:ribulose-bisphosphate carboxylase activity"/>
    <property type="evidence" value="ECO:0007669"/>
    <property type="project" value="UniProtKB-EC"/>
</dbReference>
<keyword evidence="2" id="KW-0456">Lyase</keyword>
<evidence type="ECO:0000313" key="2">
    <source>
        <dbReference type="EMBL" id="CAA9466072.1"/>
    </source>
</evidence>
<name>A0A6J4R798_9BACT</name>
<reference evidence="2" key="1">
    <citation type="submission" date="2020-02" db="EMBL/GenBank/DDBJ databases">
        <authorList>
            <person name="Meier V. D."/>
        </authorList>
    </citation>
    <scope>NUCLEOTIDE SEQUENCE</scope>
    <source>
        <strain evidence="2">AVDCRST_MAG96</strain>
    </source>
</reference>
<feature type="compositionally biased region" description="Basic and acidic residues" evidence="1">
    <location>
        <begin position="33"/>
        <end position="43"/>
    </location>
</feature>
<feature type="non-terminal residue" evidence="2">
    <location>
        <position position="1"/>
    </location>
</feature>
<dbReference type="AlphaFoldDB" id="A0A6J4R798"/>
<protein>
    <submittedName>
        <fullName evidence="2">Ribulose bisphosphate carboxylase large chain</fullName>
        <ecNumber evidence="2">4.1.1.39</ecNumber>
    </submittedName>
</protein>
<feature type="non-terminal residue" evidence="2">
    <location>
        <position position="75"/>
    </location>
</feature>
<organism evidence="2">
    <name type="scientific">uncultured Segetibacter sp</name>
    <dbReference type="NCBI Taxonomy" id="481133"/>
    <lineage>
        <taxon>Bacteria</taxon>
        <taxon>Pseudomonadati</taxon>
        <taxon>Bacteroidota</taxon>
        <taxon>Chitinophagia</taxon>
        <taxon>Chitinophagales</taxon>
        <taxon>Chitinophagaceae</taxon>
        <taxon>Segetibacter</taxon>
        <taxon>environmental samples</taxon>
    </lineage>
</organism>
<gene>
    <name evidence="2" type="ORF">AVDCRST_MAG96-34</name>
</gene>
<accession>A0A6J4R798</accession>
<sequence>GTASRRSARSRTEARTAPCFPHSTPFGGQDTNGRQELKQREESLVGGRRALRRDGLLRRRLRAQGLNTLRPILVL</sequence>
<dbReference type="EC" id="4.1.1.39" evidence="2"/>
<feature type="region of interest" description="Disordered" evidence="1">
    <location>
        <begin position="1"/>
        <end position="45"/>
    </location>
</feature>
<evidence type="ECO:0000256" key="1">
    <source>
        <dbReference type="SAM" id="MobiDB-lite"/>
    </source>
</evidence>
<proteinExistence type="predicted"/>
<dbReference type="EMBL" id="CADCVN010000014">
    <property type="protein sequence ID" value="CAA9466072.1"/>
    <property type="molecule type" value="Genomic_DNA"/>
</dbReference>